<comment type="cofactor">
    <cofactor evidence="1 6">
        <name>FAD</name>
        <dbReference type="ChEBI" id="CHEBI:57692"/>
    </cofactor>
</comment>
<evidence type="ECO:0000259" key="8">
    <source>
        <dbReference type="PROSITE" id="PS51324"/>
    </source>
</evidence>
<keyword evidence="5" id="KW-1015">Disulfide bond</keyword>
<evidence type="ECO:0000313" key="9">
    <source>
        <dbReference type="EMBL" id="KAL0479676.1"/>
    </source>
</evidence>
<dbReference type="PANTHER" id="PTHR12645">
    <property type="entry name" value="ALR/ERV"/>
    <property type="match status" value="1"/>
</dbReference>
<evidence type="ECO:0000256" key="5">
    <source>
        <dbReference type="ARBA" id="ARBA00023157"/>
    </source>
</evidence>
<keyword evidence="2 6" id="KW-0285">Flavoprotein</keyword>
<dbReference type="PANTHER" id="PTHR12645:SF0">
    <property type="entry name" value="FAD-LINKED SULFHYDRYL OXIDASE ALR"/>
    <property type="match status" value="1"/>
</dbReference>
<evidence type="ECO:0000256" key="4">
    <source>
        <dbReference type="ARBA" id="ARBA00023002"/>
    </source>
</evidence>
<dbReference type="Pfam" id="PF04777">
    <property type="entry name" value="Evr1_Alr"/>
    <property type="match status" value="1"/>
</dbReference>
<proteinExistence type="predicted"/>
<protein>
    <recommendedName>
        <fullName evidence="6">Sulfhydryl oxidase</fullName>
        <ecNumber evidence="6">1.8.3.2</ecNumber>
    </recommendedName>
</protein>
<evidence type="ECO:0000256" key="3">
    <source>
        <dbReference type="ARBA" id="ARBA00022827"/>
    </source>
</evidence>
<dbReference type="Gene3D" id="1.20.120.310">
    <property type="entry name" value="ERV/ALR sulfhydryl oxidase domain"/>
    <property type="match status" value="1"/>
</dbReference>
<dbReference type="AlphaFoldDB" id="A0AAW2YSA2"/>
<feature type="region of interest" description="Disordered" evidence="7">
    <location>
        <begin position="112"/>
        <end position="141"/>
    </location>
</feature>
<comment type="caution">
    <text evidence="9">The sequence shown here is derived from an EMBL/GenBank/DDBJ whole genome shotgun (WGS) entry which is preliminary data.</text>
</comment>
<keyword evidence="4 6" id="KW-0560">Oxidoreductase</keyword>
<gene>
    <name evidence="9" type="ORF">AKO1_010965</name>
</gene>
<feature type="compositionally biased region" description="Acidic residues" evidence="7">
    <location>
        <begin position="130"/>
        <end position="141"/>
    </location>
</feature>
<dbReference type="InterPro" id="IPR017905">
    <property type="entry name" value="ERV/ALR_sulphydryl_oxidase"/>
</dbReference>
<reference evidence="9 10" key="1">
    <citation type="submission" date="2024-03" db="EMBL/GenBank/DDBJ databases">
        <title>The Acrasis kona genome and developmental transcriptomes reveal deep origins of eukaryotic multicellular pathways.</title>
        <authorList>
            <person name="Sheikh S."/>
            <person name="Fu C.-J."/>
            <person name="Brown M.W."/>
            <person name="Baldauf S.L."/>
        </authorList>
    </citation>
    <scope>NUCLEOTIDE SEQUENCE [LARGE SCALE GENOMIC DNA]</scope>
    <source>
        <strain evidence="9 10">ATCC MYA-3509</strain>
    </source>
</reference>
<evidence type="ECO:0000256" key="7">
    <source>
        <dbReference type="SAM" id="MobiDB-lite"/>
    </source>
</evidence>
<dbReference type="Proteomes" id="UP001431209">
    <property type="component" value="Unassembled WGS sequence"/>
</dbReference>
<dbReference type="GO" id="GO:0005739">
    <property type="term" value="C:mitochondrion"/>
    <property type="evidence" value="ECO:0007669"/>
    <property type="project" value="TreeGrafter"/>
</dbReference>
<evidence type="ECO:0000256" key="6">
    <source>
        <dbReference type="RuleBase" id="RU371123"/>
    </source>
</evidence>
<name>A0AAW2YSA2_9EUKA</name>
<dbReference type="GO" id="GO:0016971">
    <property type="term" value="F:flavin-dependent sulfhydryl oxidase activity"/>
    <property type="evidence" value="ECO:0007669"/>
    <property type="project" value="InterPro"/>
</dbReference>
<feature type="domain" description="ERV/ALR sulfhydryl oxidase" evidence="8">
    <location>
        <begin position="6"/>
        <end position="108"/>
    </location>
</feature>
<evidence type="ECO:0000256" key="2">
    <source>
        <dbReference type="ARBA" id="ARBA00022630"/>
    </source>
</evidence>
<keyword evidence="3 6" id="KW-0274">FAD</keyword>
<evidence type="ECO:0000256" key="1">
    <source>
        <dbReference type="ARBA" id="ARBA00001974"/>
    </source>
</evidence>
<keyword evidence="10" id="KW-1185">Reference proteome</keyword>
<evidence type="ECO:0000313" key="10">
    <source>
        <dbReference type="Proteomes" id="UP001431209"/>
    </source>
</evidence>
<sequence length="172" mass="19598">MSQQDTNVKKLKDGLGPGAWAVLHTVAATFPDKPTTSQQRHVKQFIHRFAEFYPCQYCAEDFRESIKQNPVDTSNKEALSMWMCHRHNEVNVKLGKSSYNCDRIWEKWGASKPGGEGHISQKTEPGSNLDDLDDADDDDDFDTSFKKGDDCGFCEENMGSDRYQQLKNLLKK</sequence>
<dbReference type="EMBL" id="JAOPGA020000585">
    <property type="protein sequence ID" value="KAL0479676.1"/>
    <property type="molecule type" value="Genomic_DNA"/>
</dbReference>
<dbReference type="PROSITE" id="PS51324">
    <property type="entry name" value="ERV_ALR"/>
    <property type="match status" value="1"/>
</dbReference>
<dbReference type="InterPro" id="IPR039799">
    <property type="entry name" value="ALR/ERV"/>
</dbReference>
<comment type="catalytic activity">
    <reaction evidence="6">
        <text>2 R'C(R)SH + O2 = R'C(R)S-S(R)CR' + H2O2</text>
        <dbReference type="Rhea" id="RHEA:17357"/>
        <dbReference type="ChEBI" id="CHEBI:15379"/>
        <dbReference type="ChEBI" id="CHEBI:16240"/>
        <dbReference type="ChEBI" id="CHEBI:16520"/>
        <dbReference type="ChEBI" id="CHEBI:17412"/>
        <dbReference type="EC" id="1.8.3.2"/>
    </reaction>
</comment>
<organism evidence="9 10">
    <name type="scientific">Acrasis kona</name>
    <dbReference type="NCBI Taxonomy" id="1008807"/>
    <lineage>
        <taxon>Eukaryota</taxon>
        <taxon>Discoba</taxon>
        <taxon>Heterolobosea</taxon>
        <taxon>Tetramitia</taxon>
        <taxon>Eutetramitia</taxon>
        <taxon>Acrasidae</taxon>
        <taxon>Acrasis</taxon>
    </lineage>
</organism>
<accession>A0AAW2YSA2</accession>
<dbReference type="InterPro" id="IPR036774">
    <property type="entry name" value="ERV/ALR_sulphydryl_oxid_sf"/>
</dbReference>
<dbReference type="EC" id="1.8.3.2" evidence="6"/>
<dbReference type="GO" id="GO:0050660">
    <property type="term" value="F:flavin adenine dinucleotide binding"/>
    <property type="evidence" value="ECO:0007669"/>
    <property type="project" value="TreeGrafter"/>
</dbReference>
<dbReference type="SUPFAM" id="SSF69000">
    <property type="entry name" value="FAD-dependent thiol oxidase"/>
    <property type="match status" value="1"/>
</dbReference>